<feature type="region of interest" description="Disordered" evidence="1">
    <location>
        <begin position="1"/>
        <end position="24"/>
    </location>
</feature>
<reference evidence="4" key="1">
    <citation type="submission" date="2025-08" db="UniProtKB">
        <authorList>
            <consortium name="RefSeq"/>
        </authorList>
    </citation>
    <scope>IDENTIFICATION</scope>
    <source>
        <tissue evidence="4">Muscle</tissue>
    </source>
</reference>
<dbReference type="AlphaFoldDB" id="A0A8B7SSX4"/>
<evidence type="ECO:0000259" key="2">
    <source>
        <dbReference type="Pfam" id="PF14836"/>
    </source>
</evidence>
<evidence type="ECO:0000313" key="4">
    <source>
        <dbReference type="RefSeq" id="XP_019516482.1"/>
    </source>
</evidence>
<name>A0A8B7SSX4_HIPAR</name>
<dbReference type="KEGG" id="hai:109392455"/>
<keyword evidence="3" id="KW-1185">Reference proteome</keyword>
<dbReference type="RefSeq" id="XP_019516482.1">
    <property type="nucleotide sequence ID" value="XM_019660937.1"/>
</dbReference>
<dbReference type="Gene3D" id="3.10.20.90">
    <property type="entry name" value="Phosphatidylinositol 3-kinase Catalytic Subunit, Chain A, domain 1"/>
    <property type="match status" value="1"/>
</dbReference>
<evidence type="ECO:0000256" key="1">
    <source>
        <dbReference type="SAM" id="MobiDB-lite"/>
    </source>
</evidence>
<dbReference type="InterPro" id="IPR028135">
    <property type="entry name" value="Ub_USP-typ"/>
</dbReference>
<sequence length="217" mass="24473">MGPLEVSTEAFTGEEEERLLDAEDGDLRLASSKVGATPWTRLLTLYKQHKKSTIAKFPLKENVLHEEESEEEEMEEEDSSFKLCVPGIATLQWPLHKTFRSTNTVGFVESELKKLVAVQQESHLWKMGIHKDQELLISPESTLEEAGIGDGQGCQAEGEGSHPPLFGECWGPGGRVLRQLKRHPRLEERLQSPFGVVSRTEHLLLEDMDEMGNWPLE</sequence>
<accession>A0A8B7SSX4</accession>
<protein>
    <submittedName>
        <fullName evidence="4">Gametogenetin-binding protein 1</fullName>
    </submittedName>
</protein>
<proteinExistence type="predicted"/>
<feature type="domain" description="Ubiquitin-like" evidence="2">
    <location>
        <begin position="80"/>
        <end position="154"/>
    </location>
</feature>
<dbReference type="Pfam" id="PF14836">
    <property type="entry name" value="Ubiquitin_3"/>
    <property type="match status" value="1"/>
</dbReference>
<dbReference type="Proteomes" id="UP000694851">
    <property type="component" value="Unplaced"/>
</dbReference>
<dbReference type="OrthoDB" id="9937592at2759"/>
<dbReference type="GeneID" id="109392455"/>
<organism evidence="3 4">
    <name type="scientific">Hipposideros armiger</name>
    <name type="common">Great Himalayan leaf-nosed bat</name>
    <dbReference type="NCBI Taxonomy" id="186990"/>
    <lineage>
        <taxon>Eukaryota</taxon>
        <taxon>Metazoa</taxon>
        <taxon>Chordata</taxon>
        <taxon>Craniata</taxon>
        <taxon>Vertebrata</taxon>
        <taxon>Euteleostomi</taxon>
        <taxon>Mammalia</taxon>
        <taxon>Eutheria</taxon>
        <taxon>Laurasiatheria</taxon>
        <taxon>Chiroptera</taxon>
        <taxon>Yinpterochiroptera</taxon>
        <taxon>Rhinolophoidea</taxon>
        <taxon>Hipposideridae</taxon>
        <taxon>Hipposideros</taxon>
    </lineage>
</organism>
<gene>
    <name evidence="4" type="primary">LOC109392455</name>
</gene>
<evidence type="ECO:0000313" key="3">
    <source>
        <dbReference type="Proteomes" id="UP000694851"/>
    </source>
</evidence>